<gene>
    <name evidence="2" type="ORF">L1049_023744</name>
</gene>
<dbReference type="PANTHER" id="PTHR35111">
    <property type="entry name" value="F10A5.9-RELATED"/>
    <property type="match status" value="1"/>
</dbReference>
<reference evidence="2 3" key="1">
    <citation type="journal article" date="2024" name="Plant J.">
        <title>Genome sequences and population genomics reveal climatic adaptation and genomic divergence between two closely related sweetgum species.</title>
        <authorList>
            <person name="Xu W.Q."/>
            <person name="Ren C.Q."/>
            <person name="Zhang X.Y."/>
            <person name="Comes H.P."/>
            <person name="Liu X.H."/>
            <person name="Li Y.G."/>
            <person name="Kettle C.J."/>
            <person name="Jalonen R."/>
            <person name="Gaisberger H."/>
            <person name="Ma Y.Z."/>
            <person name="Qiu Y.X."/>
        </authorList>
    </citation>
    <scope>NUCLEOTIDE SEQUENCE [LARGE SCALE GENOMIC DNA]</scope>
    <source>
        <strain evidence="2">Hangzhou</strain>
    </source>
</reference>
<keyword evidence="3" id="KW-1185">Reference proteome</keyword>
<proteinExistence type="predicted"/>
<organism evidence="2 3">
    <name type="scientific">Liquidambar formosana</name>
    <name type="common">Formosan gum</name>
    <dbReference type="NCBI Taxonomy" id="63359"/>
    <lineage>
        <taxon>Eukaryota</taxon>
        <taxon>Viridiplantae</taxon>
        <taxon>Streptophyta</taxon>
        <taxon>Embryophyta</taxon>
        <taxon>Tracheophyta</taxon>
        <taxon>Spermatophyta</taxon>
        <taxon>Magnoliopsida</taxon>
        <taxon>eudicotyledons</taxon>
        <taxon>Gunneridae</taxon>
        <taxon>Pentapetalae</taxon>
        <taxon>Saxifragales</taxon>
        <taxon>Altingiaceae</taxon>
        <taxon>Liquidambar</taxon>
    </lineage>
</organism>
<comment type="caution">
    <text evidence="2">The sequence shown here is derived from an EMBL/GenBank/DDBJ whole genome shotgun (WGS) entry which is preliminary data.</text>
</comment>
<accession>A0AAP0S013</accession>
<feature type="compositionally biased region" description="Basic and acidic residues" evidence="1">
    <location>
        <begin position="1"/>
        <end position="15"/>
    </location>
</feature>
<dbReference type="PANTHER" id="PTHR35111:SF1">
    <property type="entry name" value="OS04G0115900 PROTEIN"/>
    <property type="match status" value="1"/>
</dbReference>
<evidence type="ECO:0000313" key="2">
    <source>
        <dbReference type="EMBL" id="KAK9284569.1"/>
    </source>
</evidence>
<feature type="region of interest" description="Disordered" evidence="1">
    <location>
        <begin position="73"/>
        <end position="94"/>
    </location>
</feature>
<feature type="region of interest" description="Disordered" evidence="1">
    <location>
        <begin position="1"/>
        <end position="20"/>
    </location>
</feature>
<sequence>MVLKDQRPEPEMEKPKGKRMNMKSHLCIPRLRINTCTTTTTTNSKRVSPMSLLERLREAVFRLIMLTAISKASQNTGSAEANRSYHPPDPHHSEAVAECIEFIKKTSASSTDDNRDSTASSSSIDATPEVIIPVPVM</sequence>
<name>A0AAP0S013_LIQFO</name>
<dbReference type="AlphaFoldDB" id="A0AAP0S013"/>
<dbReference type="Proteomes" id="UP001415857">
    <property type="component" value="Unassembled WGS sequence"/>
</dbReference>
<protein>
    <submittedName>
        <fullName evidence="2">Uncharacterized protein</fullName>
    </submittedName>
</protein>
<dbReference type="EMBL" id="JBBPBK010000005">
    <property type="protein sequence ID" value="KAK9284569.1"/>
    <property type="molecule type" value="Genomic_DNA"/>
</dbReference>
<evidence type="ECO:0000256" key="1">
    <source>
        <dbReference type="SAM" id="MobiDB-lite"/>
    </source>
</evidence>
<evidence type="ECO:0000313" key="3">
    <source>
        <dbReference type="Proteomes" id="UP001415857"/>
    </source>
</evidence>
<feature type="region of interest" description="Disordered" evidence="1">
    <location>
        <begin position="107"/>
        <end position="126"/>
    </location>
</feature>